<comment type="subcellular location">
    <subcellularLocation>
        <location evidence="7">Cell membrane</location>
        <topology evidence="7">Single-pass membrane protein</topology>
    </subcellularLocation>
</comment>
<dbReference type="AlphaFoldDB" id="A0A1F6TMK5"/>
<organism evidence="8 9">
    <name type="scientific">Candidatus Nomurabacteria bacterium GWB1_40_6</name>
    <dbReference type="NCBI Taxonomy" id="1801727"/>
    <lineage>
        <taxon>Bacteria</taxon>
        <taxon>Candidatus Nomuraibacteriota</taxon>
    </lineage>
</organism>
<dbReference type="PANTHER" id="PTHR30518:SF2">
    <property type="entry name" value="ENDOLYTIC MUREIN TRANSGLYCOSYLASE"/>
    <property type="match status" value="1"/>
</dbReference>
<dbReference type="GO" id="GO:0009252">
    <property type="term" value="P:peptidoglycan biosynthetic process"/>
    <property type="evidence" value="ECO:0007669"/>
    <property type="project" value="UniProtKB-UniRule"/>
</dbReference>
<dbReference type="GO" id="GO:0008932">
    <property type="term" value="F:lytic endotransglycosylase activity"/>
    <property type="evidence" value="ECO:0007669"/>
    <property type="project" value="UniProtKB-UniRule"/>
</dbReference>
<keyword evidence="2 7" id="KW-0812">Transmembrane</keyword>
<dbReference type="NCBIfam" id="TIGR00247">
    <property type="entry name" value="endolytic transglycosylase MltG"/>
    <property type="match status" value="1"/>
</dbReference>
<dbReference type="EC" id="4.2.2.29" evidence="7"/>
<evidence type="ECO:0000256" key="4">
    <source>
        <dbReference type="ARBA" id="ARBA00023136"/>
    </source>
</evidence>
<proteinExistence type="inferred from homology"/>
<name>A0A1F6TMK5_9BACT</name>
<dbReference type="Proteomes" id="UP000176484">
    <property type="component" value="Unassembled WGS sequence"/>
</dbReference>
<dbReference type="Gene3D" id="3.30.1490.480">
    <property type="entry name" value="Endolytic murein transglycosylase"/>
    <property type="match status" value="1"/>
</dbReference>
<comment type="similarity">
    <text evidence="7">Belongs to the transglycosylase MltG family.</text>
</comment>
<dbReference type="Gene3D" id="3.30.160.60">
    <property type="entry name" value="Classic Zinc Finger"/>
    <property type="match status" value="1"/>
</dbReference>
<reference evidence="8 9" key="1">
    <citation type="journal article" date="2016" name="Nat. Commun.">
        <title>Thousands of microbial genomes shed light on interconnected biogeochemical processes in an aquifer system.</title>
        <authorList>
            <person name="Anantharaman K."/>
            <person name="Brown C.T."/>
            <person name="Hug L.A."/>
            <person name="Sharon I."/>
            <person name="Castelle C.J."/>
            <person name="Probst A.J."/>
            <person name="Thomas B.C."/>
            <person name="Singh A."/>
            <person name="Wilkins M.J."/>
            <person name="Karaoz U."/>
            <person name="Brodie E.L."/>
            <person name="Williams K.H."/>
            <person name="Hubbard S.S."/>
            <person name="Banfield J.F."/>
        </authorList>
    </citation>
    <scope>NUCLEOTIDE SEQUENCE [LARGE SCALE GENOMIC DNA]</scope>
</reference>
<dbReference type="InterPro" id="IPR003770">
    <property type="entry name" value="MLTG-like"/>
</dbReference>
<comment type="catalytic activity">
    <reaction evidence="7">
        <text>a peptidoglycan chain = a peptidoglycan chain with N-acetyl-1,6-anhydromuramyl-[peptide] at the reducing end + a peptidoglycan chain with N-acetylglucosamine at the non-reducing end.</text>
        <dbReference type="EC" id="4.2.2.29"/>
    </reaction>
</comment>
<dbReference type="PANTHER" id="PTHR30518">
    <property type="entry name" value="ENDOLYTIC MUREIN TRANSGLYCOSYLASE"/>
    <property type="match status" value="1"/>
</dbReference>
<sequence>MRKIIFYSVSVILIVILITTVVFWWKIRAPLNPAGETIIFKVEKGQSAKTVADNLVKTDLIKNPFIFRFYVYLALSQYVLKPGEFEFSPAMSIREIADSIIIGGTNEVLITIPEGFTLGQIEERFVAAKLAKPGEIVSLREIPRRGINSQFTENIPPILSDKPKNASLEGYLFPDTYRFFKDASLSDIIGKMIANLDAKLTPDLKIAIKNSGHSTYEILTMASLIEKEVKSDTDREIVSGILWKRLKAGVPLQVDATLVYITGRKEIYDTDKKINSSYNTYFYRGLPKGSIASPGLSAIKAAIYPQNSPYWYYLSAKDGKTIFSKTLEEHNRNKATYLR</sequence>
<protein>
    <recommendedName>
        <fullName evidence="7">Endolytic murein transglycosylase</fullName>
        <ecNumber evidence="7">4.2.2.29</ecNumber>
    </recommendedName>
    <alternativeName>
        <fullName evidence="7">Peptidoglycan lytic transglycosylase</fullName>
    </alternativeName>
    <alternativeName>
        <fullName evidence="7">Peptidoglycan polymerization terminase</fullName>
    </alternativeName>
</protein>
<gene>
    <name evidence="7" type="primary">mltG</name>
    <name evidence="8" type="ORF">A2121_01620</name>
</gene>
<keyword evidence="5 7" id="KW-0456">Lyase</keyword>
<dbReference type="GO" id="GO:0071555">
    <property type="term" value="P:cell wall organization"/>
    <property type="evidence" value="ECO:0007669"/>
    <property type="project" value="UniProtKB-KW"/>
</dbReference>
<dbReference type="GO" id="GO:0005886">
    <property type="term" value="C:plasma membrane"/>
    <property type="evidence" value="ECO:0007669"/>
    <property type="project" value="UniProtKB-SubCell"/>
</dbReference>
<evidence type="ECO:0000256" key="6">
    <source>
        <dbReference type="ARBA" id="ARBA00023316"/>
    </source>
</evidence>
<evidence type="ECO:0000313" key="9">
    <source>
        <dbReference type="Proteomes" id="UP000176484"/>
    </source>
</evidence>
<evidence type="ECO:0000313" key="8">
    <source>
        <dbReference type="EMBL" id="OGI46322.1"/>
    </source>
</evidence>
<keyword evidence="3 7" id="KW-1133">Transmembrane helix</keyword>
<comment type="caution">
    <text evidence="8">The sequence shown here is derived from an EMBL/GenBank/DDBJ whole genome shotgun (WGS) entry which is preliminary data.</text>
</comment>
<dbReference type="Pfam" id="PF02618">
    <property type="entry name" value="YceG"/>
    <property type="match status" value="1"/>
</dbReference>
<evidence type="ECO:0000256" key="7">
    <source>
        <dbReference type="HAMAP-Rule" id="MF_02065"/>
    </source>
</evidence>
<dbReference type="CDD" id="cd08010">
    <property type="entry name" value="MltG_like"/>
    <property type="match status" value="1"/>
</dbReference>
<feature type="site" description="Important for catalytic activity" evidence="7">
    <location>
        <position position="228"/>
    </location>
</feature>
<feature type="transmembrane region" description="Helical" evidence="7">
    <location>
        <begin position="5"/>
        <end position="25"/>
    </location>
</feature>
<keyword evidence="4 7" id="KW-0472">Membrane</keyword>
<evidence type="ECO:0000256" key="2">
    <source>
        <dbReference type="ARBA" id="ARBA00022692"/>
    </source>
</evidence>
<dbReference type="EMBL" id="MFTD01000024">
    <property type="protein sequence ID" value="OGI46322.1"/>
    <property type="molecule type" value="Genomic_DNA"/>
</dbReference>
<evidence type="ECO:0000256" key="3">
    <source>
        <dbReference type="ARBA" id="ARBA00022989"/>
    </source>
</evidence>
<evidence type="ECO:0000256" key="5">
    <source>
        <dbReference type="ARBA" id="ARBA00023239"/>
    </source>
</evidence>
<keyword evidence="6 7" id="KW-0961">Cell wall biogenesis/degradation</keyword>
<accession>A0A1F6TMK5</accession>
<comment type="function">
    <text evidence="7">Functions as a peptidoglycan terminase that cleaves nascent peptidoglycan strands endolytically to terminate their elongation.</text>
</comment>
<evidence type="ECO:0000256" key="1">
    <source>
        <dbReference type="ARBA" id="ARBA00022475"/>
    </source>
</evidence>
<keyword evidence="1 7" id="KW-1003">Cell membrane</keyword>
<dbReference type="HAMAP" id="MF_02065">
    <property type="entry name" value="MltG"/>
    <property type="match status" value="1"/>
</dbReference>